<sequence>MPLKKIEAVIRPEKLNDVKKALDKIGVGGLTVVPVYGRGRQGGIKILFRGGKLQLDLLPKVKIEVVVRERQVEDAVKAIVEAAKTGEEGDGKIFILPVEDAVRIRTGERGENVL</sequence>
<dbReference type="EMBL" id="NCQP01000003">
    <property type="protein sequence ID" value="OWJ54606.1"/>
    <property type="molecule type" value="Genomic_DNA"/>
</dbReference>
<dbReference type="InterPro" id="IPR017918">
    <property type="entry name" value="N-reg_PII_CS"/>
</dbReference>
<dbReference type="SMART" id="SM00938">
    <property type="entry name" value="P-II"/>
    <property type="match status" value="1"/>
</dbReference>
<dbReference type="Proteomes" id="UP000058613">
    <property type="component" value="Chromosome"/>
</dbReference>
<comment type="similarity">
    <text evidence="1">Belongs to the P(II) protein family.</text>
</comment>
<dbReference type="OrthoDB" id="21382at2157"/>
<gene>
    <name evidence="3" type="ORF">Pdsh_06175</name>
    <name evidence="2" type="ORF">Pyrde_1437</name>
</gene>
<dbReference type="Proteomes" id="UP000196694">
    <property type="component" value="Unassembled WGS sequence"/>
</dbReference>
<dbReference type="GO" id="GO:0005524">
    <property type="term" value="F:ATP binding"/>
    <property type="evidence" value="ECO:0007669"/>
    <property type="project" value="TreeGrafter"/>
</dbReference>
<dbReference type="EMBL" id="CP013011">
    <property type="protein sequence ID" value="ALL01480.1"/>
    <property type="molecule type" value="Genomic_DNA"/>
</dbReference>
<dbReference type="GO" id="GO:0030234">
    <property type="term" value="F:enzyme regulator activity"/>
    <property type="evidence" value="ECO:0007669"/>
    <property type="project" value="InterPro"/>
</dbReference>
<evidence type="ECO:0000313" key="3">
    <source>
        <dbReference type="EMBL" id="OWJ54606.1"/>
    </source>
</evidence>
<dbReference type="PANTHER" id="PTHR30115">
    <property type="entry name" value="NITROGEN REGULATORY PROTEIN P-II"/>
    <property type="match status" value="1"/>
</dbReference>
<dbReference type="GO" id="GO:0005829">
    <property type="term" value="C:cytosol"/>
    <property type="evidence" value="ECO:0007669"/>
    <property type="project" value="TreeGrafter"/>
</dbReference>
<dbReference type="PANTHER" id="PTHR30115:SF11">
    <property type="entry name" value="NITROGEN REGULATORY PROTEIN P-II HOMOLOG"/>
    <property type="match status" value="1"/>
</dbReference>
<dbReference type="AlphaFoldDB" id="A0A0P0N513"/>
<dbReference type="InterPro" id="IPR011322">
    <property type="entry name" value="N-reg_PII-like_a/b"/>
</dbReference>
<dbReference type="InterPro" id="IPR015867">
    <property type="entry name" value="N-reg_PII/ATP_PRibTrfase_C"/>
</dbReference>
<keyword evidence="5" id="KW-1185">Reference proteome</keyword>
<dbReference type="GO" id="GO:0006808">
    <property type="term" value="P:regulation of nitrogen utilization"/>
    <property type="evidence" value="ECO:0007669"/>
    <property type="project" value="InterPro"/>
</dbReference>
<accession>A0A0P0N513</accession>
<proteinExistence type="inferred from homology"/>
<dbReference type="PATRIC" id="fig|1273541.4.peg.1533"/>
<dbReference type="Gene3D" id="3.30.70.120">
    <property type="match status" value="1"/>
</dbReference>
<dbReference type="PROSITE" id="PS51343">
    <property type="entry name" value="PII_GLNB_DOM"/>
    <property type="match status" value="1"/>
</dbReference>
<evidence type="ECO:0000313" key="2">
    <source>
        <dbReference type="EMBL" id="ALL01480.1"/>
    </source>
</evidence>
<dbReference type="STRING" id="1273541.Pyrde_1437"/>
<dbReference type="GeneID" id="26099779"/>
<protein>
    <submittedName>
        <fullName evidence="2">Putative Nitrogen regulatory protein P-II</fullName>
    </submittedName>
    <submittedName>
        <fullName evidence="3">Transcriptional regulator</fullName>
    </submittedName>
</protein>
<dbReference type="RefSeq" id="WP_055409499.1">
    <property type="nucleotide sequence ID" value="NZ_CP013011.1"/>
</dbReference>
<dbReference type="SUPFAM" id="SSF54913">
    <property type="entry name" value="GlnB-like"/>
    <property type="match status" value="1"/>
</dbReference>
<reference evidence="3 5" key="2">
    <citation type="submission" date="2017-05" db="EMBL/GenBank/DDBJ databases">
        <title>The draft genome of the hyperthermophilic archaeon 'Pyrodictium delaneyi strain Hulk', an iron and nitrate reducer, reveals the capacity for sulfate reduction.</title>
        <authorList>
            <person name="Demey L.M."/>
            <person name="Miller C."/>
            <person name="Manzella M."/>
            <person name="Reguera G."/>
            <person name="Kashefi K."/>
        </authorList>
    </citation>
    <scope>NUCLEOTIDE SEQUENCE [LARGE SCALE GENOMIC DNA]</scope>
    <source>
        <strain evidence="3 5">Hulk</strain>
    </source>
</reference>
<dbReference type="Pfam" id="PF00543">
    <property type="entry name" value="P-II"/>
    <property type="match status" value="1"/>
</dbReference>
<dbReference type="KEGG" id="pdl:Pyrde_1437"/>
<reference evidence="2 4" key="1">
    <citation type="submission" date="2015-10" db="EMBL/GenBank/DDBJ databases">
        <title>Complete genome sequence of hyperthermophilic archaeon Pyrodictium delaneyi Su06.</title>
        <authorList>
            <person name="Jung J.-H."/>
            <person name="Lin J."/>
            <person name="Holden J.F."/>
            <person name="Park C.-S."/>
        </authorList>
    </citation>
    <scope>NUCLEOTIDE SEQUENCE [LARGE SCALE GENOMIC DNA]</scope>
    <source>
        <strain evidence="2 4">Su06</strain>
    </source>
</reference>
<name>A0A0P0N513_9CREN</name>
<evidence type="ECO:0000256" key="1">
    <source>
        <dbReference type="RuleBase" id="RU003936"/>
    </source>
</evidence>
<dbReference type="PROSITE" id="PS00638">
    <property type="entry name" value="PII_GLNB_CTER"/>
    <property type="match status" value="1"/>
</dbReference>
<evidence type="ECO:0000313" key="4">
    <source>
        <dbReference type="Proteomes" id="UP000058613"/>
    </source>
</evidence>
<dbReference type="InterPro" id="IPR002187">
    <property type="entry name" value="N-reg_PII"/>
</dbReference>
<evidence type="ECO:0000313" key="5">
    <source>
        <dbReference type="Proteomes" id="UP000196694"/>
    </source>
</evidence>
<organism evidence="2 4">
    <name type="scientific">Pyrodictium delaneyi</name>
    <dbReference type="NCBI Taxonomy" id="1273541"/>
    <lineage>
        <taxon>Archaea</taxon>
        <taxon>Thermoproteota</taxon>
        <taxon>Thermoprotei</taxon>
        <taxon>Desulfurococcales</taxon>
        <taxon>Pyrodictiaceae</taxon>
        <taxon>Pyrodictium</taxon>
    </lineage>
</organism>
<dbReference type="PRINTS" id="PR00340">
    <property type="entry name" value="PIIGLNB"/>
</dbReference>